<name>A0A0C9TK77_PAXIN</name>
<reference evidence="3" key="2">
    <citation type="submission" date="2015-01" db="EMBL/GenBank/DDBJ databases">
        <title>Evolutionary Origins and Diversification of the Mycorrhizal Mutualists.</title>
        <authorList>
            <consortium name="DOE Joint Genome Institute"/>
            <consortium name="Mycorrhizal Genomics Consortium"/>
            <person name="Kohler A."/>
            <person name="Kuo A."/>
            <person name="Nagy L.G."/>
            <person name="Floudas D."/>
            <person name="Copeland A."/>
            <person name="Barry K.W."/>
            <person name="Cichocki N."/>
            <person name="Veneault-Fourrey C."/>
            <person name="LaButti K."/>
            <person name="Lindquist E.A."/>
            <person name="Lipzen A."/>
            <person name="Lundell T."/>
            <person name="Morin E."/>
            <person name="Murat C."/>
            <person name="Riley R."/>
            <person name="Ohm R."/>
            <person name="Sun H."/>
            <person name="Tunlid A."/>
            <person name="Henrissat B."/>
            <person name="Grigoriev I.V."/>
            <person name="Hibbett D.S."/>
            <person name="Martin F."/>
        </authorList>
    </citation>
    <scope>NUCLEOTIDE SEQUENCE [LARGE SCALE GENOMIC DNA]</scope>
    <source>
        <strain evidence="3">ATCC 200175</strain>
    </source>
</reference>
<evidence type="ECO:0000256" key="1">
    <source>
        <dbReference type="SAM" id="MobiDB-lite"/>
    </source>
</evidence>
<gene>
    <name evidence="2" type="ORF">PAXINDRAFT_15990</name>
</gene>
<reference evidence="2 3" key="1">
    <citation type="submission" date="2014-06" db="EMBL/GenBank/DDBJ databases">
        <authorList>
            <consortium name="DOE Joint Genome Institute"/>
            <person name="Kuo A."/>
            <person name="Kohler A."/>
            <person name="Nagy L.G."/>
            <person name="Floudas D."/>
            <person name="Copeland A."/>
            <person name="Barry K.W."/>
            <person name="Cichocki N."/>
            <person name="Veneault-Fourrey C."/>
            <person name="LaButti K."/>
            <person name="Lindquist E.A."/>
            <person name="Lipzen A."/>
            <person name="Lundell T."/>
            <person name="Morin E."/>
            <person name="Murat C."/>
            <person name="Sun H."/>
            <person name="Tunlid A."/>
            <person name="Henrissat B."/>
            <person name="Grigoriev I.V."/>
            <person name="Hibbett D.S."/>
            <person name="Martin F."/>
            <person name="Nordberg H.P."/>
            <person name="Cantor M.N."/>
            <person name="Hua S.X."/>
        </authorList>
    </citation>
    <scope>NUCLEOTIDE SEQUENCE [LARGE SCALE GENOMIC DNA]</scope>
    <source>
        <strain evidence="2 3">ATCC 200175</strain>
    </source>
</reference>
<dbReference type="AlphaFoldDB" id="A0A0C9TK77"/>
<dbReference type="Proteomes" id="UP000053647">
    <property type="component" value="Unassembled WGS sequence"/>
</dbReference>
<evidence type="ECO:0000313" key="3">
    <source>
        <dbReference type="Proteomes" id="UP000053647"/>
    </source>
</evidence>
<evidence type="ECO:0000313" key="2">
    <source>
        <dbReference type="EMBL" id="KIJ11088.1"/>
    </source>
</evidence>
<dbReference type="EMBL" id="KN819387">
    <property type="protein sequence ID" value="KIJ11088.1"/>
    <property type="molecule type" value="Genomic_DNA"/>
</dbReference>
<accession>A0A0C9TK77</accession>
<protein>
    <submittedName>
        <fullName evidence="2">Unplaced genomic scaffold PAXINscaffold_65, whole genome shotgun sequence</fullName>
    </submittedName>
</protein>
<organism evidence="2 3">
    <name type="scientific">Paxillus involutus ATCC 200175</name>
    <dbReference type="NCBI Taxonomy" id="664439"/>
    <lineage>
        <taxon>Eukaryota</taxon>
        <taxon>Fungi</taxon>
        <taxon>Dikarya</taxon>
        <taxon>Basidiomycota</taxon>
        <taxon>Agaricomycotina</taxon>
        <taxon>Agaricomycetes</taxon>
        <taxon>Agaricomycetidae</taxon>
        <taxon>Boletales</taxon>
        <taxon>Paxilineae</taxon>
        <taxon>Paxillaceae</taxon>
        <taxon>Paxillus</taxon>
    </lineage>
</organism>
<keyword evidence="3" id="KW-1185">Reference proteome</keyword>
<dbReference type="HOGENOM" id="CLU_2373400_0_0_1"/>
<sequence>MTPYCPSVNGRRAQRVGGKPSNDEPLSVAFVLELDCNTVVVSRPSRCEAEPRSADAMIRLWGIQLFIETLNTQCLDDIAQAHHLSAWASGKIIPS</sequence>
<proteinExistence type="predicted"/>
<feature type="region of interest" description="Disordered" evidence="1">
    <location>
        <begin position="1"/>
        <end position="22"/>
    </location>
</feature>